<evidence type="ECO:0000256" key="7">
    <source>
        <dbReference type="SAM" id="MobiDB-lite"/>
    </source>
</evidence>
<dbReference type="GeneID" id="124292988"/>
<evidence type="ECO:0000256" key="6">
    <source>
        <dbReference type="ARBA" id="ARBA00022918"/>
    </source>
</evidence>
<dbReference type="Proteomes" id="UP000829291">
    <property type="component" value="Chromosome 2"/>
</dbReference>
<evidence type="ECO:0000256" key="3">
    <source>
        <dbReference type="ARBA" id="ARBA00022722"/>
    </source>
</evidence>
<keyword evidence="10" id="KW-1185">Reference proteome</keyword>
<protein>
    <submittedName>
        <fullName evidence="11">Uncharacterized protein LOC124292988</fullName>
    </submittedName>
</protein>
<dbReference type="Gene3D" id="3.10.20.370">
    <property type="match status" value="1"/>
</dbReference>
<dbReference type="SUPFAM" id="SSF56672">
    <property type="entry name" value="DNA/RNA polymerases"/>
    <property type="match status" value="1"/>
</dbReference>
<dbReference type="Pfam" id="PF17917">
    <property type="entry name" value="RT_RNaseH"/>
    <property type="match status" value="1"/>
</dbReference>
<dbReference type="SUPFAM" id="SSF52949">
    <property type="entry name" value="Macro domain-like"/>
    <property type="match status" value="1"/>
</dbReference>
<name>A0ABM3FIJ8_NEOLC</name>
<feature type="compositionally biased region" description="Basic residues" evidence="7">
    <location>
        <begin position="273"/>
        <end position="289"/>
    </location>
</feature>
<dbReference type="InterPro" id="IPR000477">
    <property type="entry name" value="RT_dom"/>
</dbReference>
<reference evidence="11" key="1">
    <citation type="submission" date="2025-08" db="UniProtKB">
        <authorList>
            <consortium name="RefSeq"/>
        </authorList>
    </citation>
    <scope>IDENTIFICATION</scope>
    <source>
        <tissue evidence="11">Thorax and Abdomen</tissue>
    </source>
</reference>
<dbReference type="InterPro" id="IPR043472">
    <property type="entry name" value="Macro_dom-like"/>
</dbReference>
<keyword evidence="6" id="KW-0695">RNA-directed DNA polymerase</keyword>
<feature type="domain" description="Reverse transcriptase" evidence="8">
    <location>
        <begin position="6"/>
        <end position="75"/>
    </location>
</feature>
<organism evidence="10 11">
    <name type="scientific">Neodiprion lecontei</name>
    <name type="common">Redheaded pine sawfly</name>
    <dbReference type="NCBI Taxonomy" id="441921"/>
    <lineage>
        <taxon>Eukaryota</taxon>
        <taxon>Metazoa</taxon>
        <taxon>Ecdysozoa</taxon>
        <taxon>Arthropoda</taxon>
        <taxon>Hexapoda</taxon>
        <taxon>Insecta</taxon>
        <taxon>Pterygota</taxon>
        <taxon>Neoptera</taxon>
        <taxon>Endopterygota</taxon>
        <taxon>Hymenoptera</taxon>
        <taxon>Tenthredinoidea</taxon>
        <taxon>Diprionidae</taxon>
        <taxon>Diprioninae</taxon>
        <taxon>Neodiprion</taxon>
    </lineage>
</organism>
<keyword evidence="1" id="KW-0808">Transferase</keyword>
<dbReference type="PANTHER" id="PTHR37984">
    <property type="entry name" value="PROTEIN CBG26694"/>
    <property type="match status" value="1"/>
</dbReference>
<evidence type="ECO:0000259" key="9">
    <source>
        <dbReference type="Pfam" id="PF17917"/>
    </source>
</evidence>
<evidence type="ECO:0000256" key="5">
    <source>
        <dbReference type="ARBA" id="ARBA00022801"/>
    </source>
</evidence>
<keyword evidence="2" id="KW-0548">Nucleotidyltransferase</keyword>
<keyword evidence="3" id="KW-0540">Nuclease</keyword>
<dbReference type="Gene3D" id="3.10.10.10">
    <property type="entry name" value="HIV Type 1 Reverse Transcriptase, subunit A, domain 1"/>
    <property type="match status" value="1"/>
</dbReference>
<dbReference type="InterPro" id="IPR041373">
    <property type="entry name" value="RT_RNaseH"/>
</dbReference>
<keyword evidence="4" id="KW-0255">Endonuclease</keyword>
<dbReference type="Gene3D" id="3.30.70.270">
    <property type="match status" value="2"/>
</dbReference>
<feature type="region of interest" description="Disordered" evidence="7">
    <location>
        <begin position="242"/>
        <end position="317"/>
    </location>
</feature>
<evidence type="ECO:0000313" key="11">
    <source>
        <dbReference type="RefSeq" id="XP_046587837.1"/>
    </source>
</evidence>
<dbReference type="RefSeq" id="XP_046587837.1">
    <property type="nucleotide sequence ID" value="XM_046731881.1"/>
</dbReference>
<sequence>MPDITEILDKLGSAKYFSTFDLASGFHQIPMHPDHSTKTAFSTPRGHYEFSRMPFGLKNAPATIQRLMDQVHLGLQERLTAAGLTLQPDKCEFLRKEVVYLGHLMTESGVKPDPGKLIAVKEYPVPKNPKNVRQFLGLLGAVLSQDKDGPDLPVAYASRALNPAELNYSVPNKEFLAAHWSMNHFRPYIHGQKFILITDHEPLEWVKSVKKPHSRLLRWSLELAEYDFDTEYKSGKSNINADALYRDAPPDTAQMLSIDTKRPRPTTEAPGGRSKKRSKKTHQYPRRPRQTTDESTNPTPLKHFKISRPRTDDFGPPTDLPGPFYSDFLIESETSPLMRNRRIEEIKADPSQQKDNLAHCISADYQMSKGIASELTERKFINREQLREFDTTVIDVISVVHGNRKIYNLVTKPKYSDKPLPHVFFDTLVNFRKTLHEDGVTSSPIPLIGCGLDKIEWSVVRKMIHYVFKNSKSNESLERSHLVLTEHIKHYTDADKDWDDYIRSAIFCYNTAKHEGTNFTLHQLIFGFEARLPTDANPASAYTCSYDPFLLDLTATLSSIRKHAASNLQQAKHRFKTYYDRNVNSQNFKAGQRSIY</sequence>
<proteinExistence type="predicted"/>
<dbReference type="InterPro" id="IPR043128">
    <property type="entry name" value="Rev_trsase/Diguanyl_cyclase"/>
</dbReference>
<dbReference type="InterPro" id="IPR050951">
    <property type="entry name" value="Retrovirus_Pol_polyprotein"/>
</dbReference>
<accession>A0ABM3FIJ8</accession>
<evidence type="ECO:0000256" key="1">
    <source>
        <dbReference type="ARBA" id="ARBA00022679"/>
    </source>
</evidence>
<evidence type="ECO:0000256" key="4">
    <source>
        <dbReference type="ARBA" id="ARBA00022759"/>
    </source>
</evidence>
<evidence type="ECO:0000313" key="10">
    <source>
        <dbReference type="Proteomes" id="UP000829291"/>
    </source>
</evidence>
<dbReference type="Gene3D" id="3.40.220.10">
    <property type="entry name" value="Leucine Aminopeptidase, subunit E, domain 1"/>
    <property type="match status" value="1"/>
</dbReference>
<dbReference type="Pfam" id="PF00078">
    <property type="entry name" value="RVT_1"/>
    <property type="match status" value="1"/>
</dbReference>
<feature type="domain" description="Reverse transcriptase RNase H-like" evidence="9">
    <location>
        <begin position="139"/>
        <end position="226"/>
    </location>
</feature>
<dbReference type="InterPro" id="IPR043502">
    <property type="entry name" value="DNA/RNA_pol_sf"/>
</dbReference>
<dbReference type="PANTHER" id="PTHR37984:SF5">
    <property type="entry name" value="PROTEIN NYNRIN-LIKE"/>
    <property type="match status" value="1"/>
</dbReference>
<keyword evidence="5" id="KW-0378">Hydrolase</keyword>
<gene>
    <name evidence="11" type="primary">LOC124292988</name>
</gene>
<evidence type="ECO:0000259" key="8">
    <source>
        <dbReference type="Pfam" id="PF00078"/>
    </source>
</evidence>
<dbReference type="CDD" id="cd01647">
    <property type="entry name" value="RT_LTR"/>
    <property type="match status" value="1"/>
</dbReference>
<dbReference type="CDD" id="cd09274">
    <property type="entry name" value="RNase_HI_RT_Ty3"/>
    <property type="match status" value="1"/>
</dbReference>
<evidence type="ECO:0000256" key="2">
    <source>
        <dbReference type="ARBA" id="ARBA00022695"/>
    </source>
</evidence>